<dbReference type="InterPro" id="IPR055148">
    <property type="entry name" value="ZW10_C_2"/>
</dbReference>
<dbReference type="InterPro" id="IPR048343">
    <property type="entry name" value="ZW10_C"/>
</dbReference>
<keyword evidence="9" id="KW-0137">Centromere</keyword>
<accession>E9HM50</accession>
<dbReference type="InterPro" id="IPR046362">
    <property type="entry name" value="Zw10/DSL1_C_sf"/>
</dbReference>
<evidence type="ECO:0000256" key="5">
    <source>
        <dbReference type="ARBA" id="ARBA00022454"/>
    </source>
</evidence>
<evidence type="ECO:0000256" key="3">
    <source>
        <dbReference type="ARBA" id="ARBA00004629"/>
    </source>
</evidence>
<dbReference type="PANTHER" id="PTHR12205:SF0">
    <property type="entry name" value="CENTROMERE_KINETOCHORE PROTEIN ZW10 HOMOLOG"/>
    <property type="match status" value="1"/>
</dbReference>
<reference evidence="14 15" key="1">
    <citation type="journal article" date="2011" name="Science">
        <title>The ecoresponsive genome of Daphnia pulex.</title>
        <authorList>
            <person name="Colbourne J.K."/>
            <person name="Pfrender M.E."/>
            <person name="Gilbert D."/>
            <person name="Thomas W.K."/>
            <person name="Tucker A."/>
            <person name="Oakley T.H."/>
            <person name="Tokishita S."/>
            <person name="Aerts A."/>
            <person name="Arnold G.J."/>
            <person name="Basu M.K."/>
            <person name="Bauer D.J."/>
            <person name="Caceres C.E."/>
            <person name="Carmel L."/>
            <person name="Casola C."/>
            <person name="Choi J.H."/>
            <person name="Detter J.C."/>
            <person name="Dong Q."/>
            <person name="Dusheyko S."/>
            <person name="Eads B.D."/>
            <person name="Frohlich T."/>
            <person name="Geiler-Samerotte K.A."/>
            <person name="Gerlach D."/>
            <person name="Hatcher P."/>
            <person name="Jogdeo S."/>
            <person name="Krijgsveld J."/>
            <person name="Kriventseva E.V."/>
            <person name="Kultz D."/>
            <person name="Laforsch C."/>
            <person name="Lindquist E."/>
            <person name="Lopez J."/>
            <person name="Manak J.R."/>
            <person name="Muller J."/>
            <person name="Pangilinan J."/>
            <person name="Patwardhan R.P."/>
            <person name="Pitluck S."/>
            <person name="Pritham E.J."/>
            <person name="Rechtsteiner A."/>
            <person name="Rho M."/>
            <person name="Rogozin I.B."/>
            <person name="Sakarya O."/>
            <person name="Salamov A."/>
            <person name="Schaack S."/>
            <person name="Shapiro H."/>
            <person name="Shiga Y."/>
            <person name="Skalitzky C."/>
            <person name="Smith Z."/>
            <person name="Souvorov A."/>
            <person name="Sung W."/>
            <person name="Tang Z."/>
            <person name="Tsuchiya D."/>
            <person name="Tu H."/>
            <person name="Vos H."/>
            <person name="Wang M."/>
            <person name="Wolf Y.I."/>
            <person name="Yamagata H."/>
            <person name="Yamada T."/>
            <person name="Ye Y."/>
            <person name="Shaw J.R."/>
            <person name="Andrews J."/>
            <person name="Crease T.J."/>
            <person name="Tang H."/>
            <person name="Lucas S.M."/>
            <person name="Robertson H.M."/>
            <person name="Bork P."/>
            <person name="Koonin E.V."/>
            <person name="Zdobnov E.M."/>
            <person name="Grigoriev I.V."/>
            <person name="Lynch M."/>
            <person name="Boore J.L."/>
        </authorList>
    </citation>
    <scope>NUCLEOTIDE SEQUENCE [LARGE SCALE GENOMIC DNA]</scope>
</reference>
<dbReference type="GO" id="GO:0005634">
    <property type="term" value="C:nucleus"/>
    <property type="evidence" value="ECO:0007669"/>
    <property type="project" value="UniProtKB-SubCell"/>
</dbReference>
<evidence type="ECO:0000256" key="8">
    <source>
        <dbReference type="ARBA" id="ARBA00023242"/>
    </source>
</evidence>
<dbReference type="GO" id="GO:0005737">
    <property type="term" value="C:cytoplasm"/>
    <property type="evidence" value="ECO:0007669"/>
    <property type="project" value="UniProtKB-SubCell"/>
</dbReference>
<dbReference type="HOGENOM" id="CLU_953960_0_0_1"/>
<dbReference type="KEGG" id="dpx:DAPPUDRAFT_64073"/>
<comment type="similarity">
    <text evidence="4">Belongs to the ZW10 family.</text>
</comment>
<keyword evidence="8" id="KW-0539">Nucleus</keyword>
<comment type="subcellular location">
    <subcellularLocation>
        <location evidence="3">Chromosome</location>
        <location evidence="3">Centromere</location>
        <location evidence="3">Kinetochore</location>
    </subcellularLocation>
    <subcellularLocation>
        <location evidence="2">Cytoplasm</location>
    </subcellularLocation>
    <subcellularLocation>
        <location evidence="1">Nucleus</location>
    </subcellularLocation>
</comment>
<name>E9HM50_DAPPU</name>
<keyword evidence="15" id="KW-1185">Reference proteome</keyword>
<dbReference type="AlphaFoldDB" id="E9HM50"/>
<evidence type="ECO:0000256" key="7">
    <source>
        <dbReference type="ARBA" id="ARBA00022838"/>
    </source>
</evidence>
<dbReference type="GO" id="GO:0000776">
    <property type="term" value="C:kinetochore"/>
    <property type="evidence" value="ECO:0007669"/>
    <property type="project" value="UniProtKB-KW"/>
</dbReference>
<dbReference type="STRING" id="6669.E9HM50"/>
<dbReference type="EMBL" id="GL732684">
    <property type="protein sequence ID" value="EFX67202.1"/>
    <property type="molecule type" value="Genomic_DNA"/>
</dbReference>
<keyword evidence="7" id="KW-0995">Kinetochore</keyword>
<dbReference type="Pfam" id="PF22766">
    <property type="entry name" value="ZW10_C2"/>
    <property type="match status" value="1"/>
</dbReference>
<dbReference type="PhylomeDB" id="E9HM50"/>
<evidence type="ECO:0000256" key="11">
    <source>
        <dbReference type="ARBA" id="ARBA00080245"/>
    </source>
</evidence>
<organism evidence="14 15">
    <name type="scientific">Daphnia pulex</name>
    <name type="common">Water flea</name>
    <dbReference type="NCBI Taxonomy" id="6669"/>
    <lineage>
        <taxon>Eukaryota</taxon>
        <taxon>Metazoa</taxon>
        <taxon>Ecdysozoa</taxon>
        <taxon>Arthropoda</taxon>
        <taxon>Crustacea</taxon>
        <taxon>Branchiopoda</taxon>
        <taxon>Diplostraca</taxon>
        <taxon>Cladocera</taxon>
        <taxon>Anomopoda</taxon>
        <taxon>Daphniidae</taxon>
        <taxon>Daphnia</taxon>
    </lineage>
</organism>
<dbReference type="InParanoid" id="E9HM50"/>
<evidence type="ECO:0000256" key="1">
    <source>
        <dbReference type="ARBA" id="ARBA00004123"/>
    </source>
</evidence>
<proteinExistence type="inferred from homology"/>
<dbReference type="Gene3D" id="1.10.357.150">
    <property type="match status" value="1"/>
</dbReference>
<evidence type="ECO:0000259" key="12">
    <source>
        <dbReference type="Pfam" id="PF20666"/>
    </source>
</evidence>
<protein>
    <recommendedName>
        <fullName evidence="10">Centromere/kinetochore protein zw10</fullName>
    </recommendedName>
    <alternativeName>
        <fullName evidence="11">Mitotic 15 protein</fullName>
    </alternativeName>
</protein>
<dbReference type="Proteomes" id="UP000000305">
    <property type="component" value="Unassembled WGS sequence"/>
</dbReference>
<evidence type="ECO:0000313" key="14">
    <source>
        <dbReference type="EMBL" id="EFX67202.1"/>
    </source>
</evidence>
<dbReference type="Pfam" id="PF20666">
    <property type="entry name" value="ZW10_C"/>
    <property type="match status" value="1"/>
</dbReference>
<gene>
    <name evidence="14" type="ORF">DAPPUDRAFT_64073</name>
</gene>
<evidence type="ECO:0000259" key="13">
    <source>
        <dbReference type="Pfam" id="PF22766"/>
    </source>
</evidence>
<dbReference type="FunFam" id="1.10.357.150:FF:000003">
    <property type="entry name" value="Centromere/kinetochore protein zw10"/>
    <property type="match status" value="1"/>
</dbReference>
<evidence type="ECO:0000256" key="10">
    <source>
        <dbReference type="ARBA" id="ARBA00072518"/>
    </source>
</evidence>
<evidence type="ECO:0000313" key="15">
    <source>
        <dbReference type="Proteomes" id="UP000000305"/>
    </source>
</evidence>
<feature type="domain" description="Centromere/kinetochore protein zw10 C-terminal" evidence="12">
    <location>
        <begin position="6"/>
        <end position="112"/>
    </location>
</feature>
<sequence>MLTNLVQEAGLSSATERSSARLLFTVRSICELYVSVVPEYHRDALEKLPFHAAVAHNNGMYLAHSILTLGTGHLIKLVQQNAVPLMDLVGKFRQLAAHIFLEHMKRQRDQLLAILKEAGFNRLESESKLPASVEKAGRQVLHQLRNLQKIWQPVLPLEVYLRAIGTLSNSVLEELLLRITTMEDIPAAAALQLADQCQNFTNTLPLLFGSVNDEEPEDKTEMVALVLQHIHLWARFEELRHLLGAGLRDIEGRWSSGKGPLAAHFAADEVKQMIRALFQNTDHRAATLSRIK</sequence>
<evidence type="ECO:0000256" key="6">
    <source>
        <dbReference type="ARBA" id="ARBA00022490"/>
    </source>
</evidence>
<evidence type="ECO:0000256" key="4">
    <source>
        <dbReference type="ARBA" id="ARBA00006245"/>
    </source>
</evidence>
<evidence type="ECO:0000256" key="2">
    <source>
        <dbReference type="ARBA" id="ARBA00004496"/>
    </source>
</evidence>
<keyword evidence="6" id="KW-0963">Cytoplasm</keyword>
<evidence type="ECO:0000256" key="9">
    <source>
        <dbReference type="ARBA" id="ARBA00023328"/>
    </source>
</evidence>
<dbReference type="eggNOG" id="KOG2163">
    <property type="taxonomic scope" value="Eukaryota"/>
</dbReference>
<keyword evidence="5" id="KW-0158">Chromosome</keyword>
<dbReference type="OMA" id="CALPECA"/>
<feature type="domain" description="ZW10 C-terminal helical" evidence="13">
    <location>
        <begin position="137"/>
        <end position="291"/>
    </location>
</feature>
<dbReference type="PANTHER" id="PTHR12205">
    <property type="entry name" value="CENTROMERE/KINETOCHORE PROTEIN ZW10"/>
    <property type="match status" value="1"/>
</dbReference>
<dbReference type="OrthoDB" id="534815at2759"/>